<name>A0A2H0QWN1_9BACT</name>
<dbReference type="PANTHER" id="PTHR36933">
    <property type="entry name" value="SLL0788 PROTEIN"/>
    <property type="match status" value="1"/>
</dbReference>
<dbReference type="InterPro" id="IPR005183">
    <property type="entry name" value="DUF305_CopM-like"/>
</dbReference>
<protein>
    <recommendedName>
        <fullName evidence="1">DUF305 domain-containing protein</fullName>
    </recommendedName>
</protein>
<dbReference type="PANTHER" id="PTHR36933:SF1">
    <property type="entry name" value="SLL0788 PROTEIN"/>
    <property type="match status" value="1"/>
</dbReference>
<dbReference type="Gene3D" id="1.20.1260.10">
    <property type="match status" value="1"/>
</dbReference>
<organism evidence="2 3">
    <name type="scientific">Candidatus Zambryskibacteria bacterium CG10_big_fil_rev_8_21_14_0_10_42_12</name>
    <dbReference type="NCBI Taxonomy" id="1975115"/>
    <lineage>
        <taxon>Bacteria</taxon>
        <taxon>Candidatus Zambryskiibacteriota</taxon>
    </lineage>
</organism>
<gene>
    <name evidence="2" type="ORF">COV34_02920</name>
</gene>
<dbReference type="Proteomes" id="UP000231333">
    <property type="component" value="Unassembled WGS sequence"/>
</dbReference>
<dbReference type="AlphaFoldDB" id="A0A2H0QWN1"/>
<dbReference type="Pfam" id="PF03713">
    <property type="entry name" value="DUF305"/>
    <property type="match status" value="1"/>
</dbReference>
<evidence type="ECO:0000313" key="3">
    <source>
        <dbReference type="Proteomes" id="UP000231333"/>
    </source>
</evidence>
<sequence length="149" mass="16929">MCLKNLRKNNMENKNSTLMIGLLALILGLLGGYFFGVNARPYGSFSNESMYEEMGEHMYGDEVIDRDGAMMHAMDEMMIGFRGKSGVEYEEAFLRGMIVHHLGAIEMAEELLRQTERPELVEMANNIISAQTAEVDMMKGWLSEWYGNN</sequence>
<proteinExistence type="predicted"/>
<feature type="domain" description="DUF305" evidence="1">
    <location>
        <begin position="59"/>
        <end position="142"/>
    </location>
</feature>
<evidence type="ECO:0000259" key="1">
    <source>
        <dbReference type="Pfam" id="PF03713"/>
    </source>
</evidence>
<dbReference type="InterPro" id="IPR012347">
    <property type="entry name" value="Ferritin-like"/>
</dbReference>
<dbReference type="EMBL" id="PCXL01000013">
    <property type="protein sequence ID" value="PIR38015.1"/>
    <property type="molecule type" value="Genomic_DNA"/>
</dbReference>
<comment type="caution">
    <text evidence="2">The sequence shown here is derived from an EMBL/GenBank/DDBJ whole genome shotgun (WGS) entry which is preliminary data.</text>
</comment>
<accession>A0A2H0QWN1</accession>
<reference evidence="2 3" key="1">
    <citation type="submission" date="2017-09" db="EMBL/GenBank/DDBJ databases">
        <title>Depth-based differentiation of microbial function through sediment-hosted aquifers and enrichment of novel symbionts in the deep terrestrial subsurface.</title>
        <authorList>
            <person name="Probst A.J."/>
            <person name="Ladd B."/>
            <person name="Jarett J.K."/>
            <person name="Geller-Mcgrath D.E."/>
            <person name="Sieber C.M."/>
            <person name="Emerson J.B."/>
            <person name="Anantharaman K."/>
            <person name="Thomas B.C."/>
            <person name="Malmstrom R."/>
            <person name="Stieglmeier M."/>
            <person name="Klingl A."/>
            <person name="Woyke T."/>
            <person name="Ryan C.M."/>
            <person name="Banfield J.F."/>
        </authorList>
    </citation>
    <scope>NUCLEOTIDE SEQUENCE [LARGE SCALE GENOMIC DNA]</scope>
    <source>
        <strain evidence="2">CG10_big_fil_rev_8_21_14_0_10_42_12</strain>
    </source>
</reference>
<evidence type="ECO:0000313" key="2">
    <source>
        <dbReference type="EMBL" id="PIR38015.1"/>
    </source>
</evidence>